<keyword evidence="2" id="KW-1133">Transmembrane helix</keyword>
<keyword evidence="2" id="KW-0812">Transmembrane</keyword>
<keyword evidence="4" id="KW-1185">Reference proteome</keyword>
<accession>A0A8J5K536</accession>
<feature type="transmembrane region" description="Helical" evidence="2">
    <location>
        <begin position="12"/>
        <end position="32"/>
    </location>
</feature>
<feature type="region of interest" description="Disordered" evidence="1">
    <location>
        <begin position="106"/>
        <end position="126"/>
    </location>
</feature>
<evidence type="ECO:0000256" key="1">
    <source>
        <dbReference type="SAM" id="MobiDB-lite"/>
    </source>
</evidence>
<evidence type="ECO:0000256" key="2">
    <source>
        <dbReference type="SAM" id="Phobius"/>
    </source>
</evidence>
<sequence length="126" mass="14743">MAPESRRRSHFHFSLVIFTFYSFTRKFLSYFLSVTGQNFLRYFVDDAPLNKFSSPLKTFRLLYAIPTETPRHATYAFLFFKEPSSKYRTLRYKHYNTASSEILTRDSRGSSGVLGRGPSSRRSAQK</sequence>
<proteinExistence type="predicted"/>
<evidence type="ECO:0000313" key="4">
    <source>
        <dbReference type="Proteomes" id="UP000747542"/>
    </source>
</evidence>
<protein>
    <submittedName>
        <fullName evidence="3">Uncharacterized protein</fullName>
    </submittedName>
</protein>
<dbReference type="Proteomes" id="UP000747542">
    <property type="component" value="Unassembled WGS sequence"/>
</dbReference>
<reference evidence="3" key="1">
    <citation type="journal article" date="2021" name="Sci. Adv.">
        <title>The American lobster genome reveals insights on longevity, neural, and immune adaptations.</title>
        <authorList>
            <person name="Polinski J.M."/>
            <person name="Zimin A.V."/>
            <person name="Clark K.F."/>
            <person name="Kohn A.B."/>
            <person name="Sadowski N."/>
            <person name="Timp W."/>
            <person name="Ptitsyn A."/>
            <person name="Khanna P."/>
            <person name="Romanova D.Y."/>
            <person name="Williams P."/>
            <person name="Greenwood S.J."/>
            <person name="Moroz L.L."/>
            <person name="Walt D.R."/>
            <person name="Bodnar A.G."/>
        </authorList>
    </citation>
    <scope>NUCLEOTIDE SEQUENCE</scope>
    <source>
        <strain evidence="3">GMGI-L3</strain>
    </source>
</reference>
<dbReference type="AlphaFoldDB" id="A0A8J5K536"/>
<name>A0A8J5K536_HOMAM</name>
<organism evidence="3 4">
    <name type="scientific">Homarus americanus</name>
    <name type="common">American lobster</name>
    <dbReference type="NCBI Taxonomy" id="6706"/>
    <lineage>
        <taxon>Eukaryota</taxon>
        <taxon>Metazoa</taxon>
        <taxon>Ecdysozoa</taxon>
        <taxon>Arthropoda</taxon>
        <taxon>Crustacea</taxon>
        <taxon>Multicrustacea</taxon>
        <taxon>Malacostraca</taxon>
        <taxon>Eumalacostraca</taxon>
        <taxon>Eucarida</taxon>
        <taxon>Decapoda</taxon>
        <taxon>Pleocyemata</taxon>
        <taxon>Astacidea</taxon>
        <taxon>Nephropoidea</taxon>
        <taxon>Nephropidae</taxon>
        <taxon>Homarus</taxon>
    </lineage>
</organism>
<gene>
    <name evidence="3" type="ORF">Hamer_G010135</name>
</gene>
<dbReference type="EMBL" id="JAHLQT010021257">
    <property type="protein sequence ID" value="KAG7167748.1"/>
    <property type="molecule type" value="Genomic_DNA"/>
</dbReference>
<comment type="caution">
    <text evidence="3">The sequence shown here is derived from an EMBL/GenBank/DDBJ whole genome shotgun (WGS) entry which is preliminary data.</text>
</comment>
<keyword evidence="2" id="KW-0472">Membrane</keyword>
<evidence type="ECO:0000313" key="3">
    <source>
        <dbReference type="EMBL" id="KAG7167748.1"/>
    </source>
</evidence>